<feature type="non-terminal residue" evidence="9">
    <location>
        <position position="417"/>
    </location>
</feature>
<name>A0A1A0HAZ7_9ASCO</name>
<evidence type="ECO:0000256" key="4">
    <source>
        <dbReference type="ARBA" id="ARBA00022734"/>
    </source>
</evidence>
<keyword evidence="4 7" id="KW-0430">Lectin</keyword>
<evidence type="ECO:0000256" key="6">
    <source>
        <dbReference type="ARBA" id="ARBA00023157"/>
    </source>
</evidence>
<dbReference type="Proteomes" id="UP000092555">
    <property type="component" value="Unassembled WGS sequence"/>
</dbReference>
<organism evidence="9 10">
    <name type="scientific">Metschnikowia bicuspidata var. bicuspidata NRRL YB-4993</name>
    <dbReference type="NCBI Taxonomy" id="869754"/>
    <lineage>
        <taxon>Eukaryota</taxon>
        <taxon>Fungi</taxon>
        <taxon>Dikarya</taxon>
        <taxon>Ascomycota</taxon>
        <taxon>Saccharomycotina</taxon>
        <taxon>Pichiomycetes</taxon>
        <taxon>Metschnikowiaceae</taxon>
        <taxon>Metschnikowia</taxon>
    </lineage>
</organism>
<dbReference type="OrthoDB" id="448954at2759"/>
<dbReference type="GO" id="GO:0005789">
    <property type="term" value="C:endoplasmic reticulum membrane"/>
    <property type="evidence" value="ECO:0007669"/>
    <property type="project" value="UniProtKB-SubCell"/>
</dbReference>
<comment type="caution">
    <text evidence="9">The sequence shown here is derived from an EMBL/GenBank/DDBJ whole genome shotgun (WGS) entry which is preliminary data.</text>
</comment>
<keyword evidence="5 7" id="KW-0256">Endoplasmic reticulum</keyword>
<dbReference type="STRING" id="869754.A0A1A0HAZ7"/>
<dbReference type="GO" id="GO:0030970">
    <property type="term" value="P:retrograde protein transport, ER to cytosol"/>
    <property type="evidence" value="ECO:0007669"/>
    <property type="project" value="TreeGrafter"/>
</dbReference>
<comment type="subcellular location">
    <subcellularLocation>
        <location evidence="1 7">Endoplasmic reticulum membrane</location>
        <topology evidence="1 7">Peripheral membrane protein</topology>
        <orientation evidence="1 7">Lumenal side</orientation>
    </subcellularLocation>
</comment>
<evidence type="ECO:0000259" key="8">
    <source>
        <dbReference type="PROSITE" id="PS51914"/>
    </source>
</evidence>
<dbReference type="GO" id="GO:0030246">
    <property type="term" value="F:carbohydrate binding"/>
    <property type="evidence" value="ECO:0007669"/>
    <property type="project" value="UniProtKB-UniRule"/>
</dbReference>
<feature type="domain" description="MRH" evidence="8">
    <location>
        <begin position="42"/>
        <end position="202"/>
    </location>
</feature>
<dbReference type="GO" id="GO:0030968">
    <property type="term" value="P:endoplasmic reticulum unfolded protein response"/>
    <property type="evidence" value="ECO:0007669"/>
    <property type="project" value="UniProtKB-UniRule"/>
</dbReference>
<evidence type="ECO:0000256" key="1">
    <source>
        <dbReference type="ARBA" id="ARBA00004367"/>
    </source>
</evidence>
<dbReference type="AlphaFoldDB" id="A0A1A0HAZ7"/>
<evidence type="ECO:0000256" key="3">
    <source>
        <dbReference type="ARBA" id="ARBA00022729"/>
    </source>
</evidence>
<dbReference type="InterPro" id="IPR044865">
    <property type="entry name" value="MRH_dom"/>
</dbReference>
<dbReference type="RefSeq" id="XP_018711809.1">
    <property type="nucleotide sequence ID" value="XM_018857354.1"/>
</dbReference>
<dbReference type="InterPro" id="IPR009011">
    <property type="entry name" value="Man6P_isomerase_rcpt-bd_dom_sf"/>
</dbReference>
<keyword evidence="7" id="KW-0472">Membrane</keyword>
<dbReference type="PANTHER" id="PTHR15414:SF0">
    <property type="entry name" value="ENDOPLASMIC RETICULUM LECTIN 1"/>
    <property type="match status" value="1"/>
</dbReference>
<proteinExistence type="inferred from homology"/>
<dbReference type="GeneID" id="30030330"/>
<sequence length="417" mass="46913">MHPKEPPRPHPLLEAREEIAAETPAAILGNAMALIHAALPSGVCLWAYDLRGTYWTYALCSGDKIIQYHEGAPPHERGLRHVPLHPSTVFVLGRFSDASTAEVRFHNQAPAAEFRAYEKAAGRAAVLVDEKAAPYSHQRVQKAVLQTVTGGSVCDMTLQPRTAEVVYRCAENGGPDAAILDVFEIKTCHYKMLVHVPGLCEYAPFSPHKNTLDAALDVPCQRVRDPREAQVQRYATFDEYRYNIELREHVPFPVRADNRLDIADHFLAPVGRGFYFAHSRRELGTPSSYFNERNVVLFSGWCLSLTDLNAQFAKVIFRAVGSSLLAPSPPELDAKTLEWLHSFVLWYEIYDYKGDLLAVTRLEHDASEDTATLKAQLLDPVTLLDVEGDMPRMSSFERPDFEAPYDAWNFELFSEKK</sequence>
<keyword evidence="10" id="KW-1185">Reference proteome</keyword>
<comment type="function">
    <text evidence="7">Lectin involved in the quality control of the secretory pathway. As a member of the endoplasmic reticulum-associated degradation lumenal (ERAD-L) surveillance system, targets misfolded endoplasmic reticulum lumenal glycoproteins for degradation.</text>
</comment>
<evidence type="ECO:0000256" key="5">
    <source>
        <dbReference type="ARBA" id="ARBA00022824"/>
    </source>
</evidence>
<evidence type="ECO:0000256" key="2">
    <source>
        <dbReference type="ARBA" id="ARBA00009918"/>
    </source>
</evidence>
<gene>
    <name evidence="9" type="ORF">METBIDRAFT_41098</name>
</gene>
<comment type="similarity">
    <text evidence="2 7">Belongs to the OS-9 family.</text>
</comment>
<dbReference type="Gene3D" id="2.70.130.10">
    <property type="entry name" value="Mannose-6-phosphate receptor binding domain"/>
    <property type="match status" value="1"/>
</dbReference>
<dbReference type="PANTHER" id="PTHR15414">
    <property type="entry name" value="OS-9-RELATED"/>
    <property type="match status" value="1"/>
</dbReference>
<evidence type="ECO:0000256" key="7">
    <source>
        <dbReference type="RuleBase" id="RU369099"/>
    </source>
</evidence>
<dbReference type="EMBL" id="LXTC01000003">
    <property type="protein sequence ID" value="OBA21299.1"/>
    <property type="molecule type" value="Genomic_DNA"/>
</dbReference>
<evidence type="ECO:0000313" key="9">
    <source>
        <dbReference type="EMBL" id="OBA21299.1"/>
    </source>
</evidence>
<dbReference type="Pfam" id="PF07915">
    <property type="entry name" value="PRKCSH"/>
    <property type="match status" value="1"/>
</dbReference>
<protein>
    <recommendedName>
        <fullName evidence="7">Endoplasmic reticulum lectin</fullName>
    </recommendedName>
    <alternativeName>
        <fullName evidence="7">Protein OS-9 homolog</fullName>
    </alternativeName>
</protein>
<keyword evidence="6" id="KW-1015">Disulfide bond</keyword>
<evidence type="ECO:0000313" key="10">
    <source>
        <dbReference type="Proteomes" id="UP000092555"/>
    </source>
</evidence>
<dbReference type="InterPro" id="IPR045149">
    <property type="entry name" value="OS-9-like"/>
</dbReference>
<reference evidence="9 10" key="1">
    <citation type="submission" date="2016-05" db="EMBL/GenBank/DDBJ databases">
        <title>Comparative genomics of biotechnologically important yeasts.</title>
        <authorList>
            <consortium name="DOE Joint Genome Institute"/>
            <person name="Riley R."/>
            <person name="Haridas S."/>
            <person name="Wolfe K.H."/>
            <person name="Lopes M.R."/>
            <person name="Hittinger C.T."/>
            <person name="Goker M."/>
            <person name="Salamov A."/>
            <person name="Wisecaver J."/>
            <person name="Long T.M."/>
            <person name="Aerts A.L."/>
            <person name="Barry K."/>
            <person name="Choi C."/>
            <person name="Clum A."/>
            <person name="Coughlan A.Y."/>
            <person name="Deshpande S."/>
            <person name="Douglass A.P."/>
            <person name="Hanson S.J."/>
            <person name="Klenk H.-P."/>
            <person name="LaButti K."/>
            <person name="Lapidus A."/>
            <person name="Lindquist E."/>
            <person name="Lipzen A."/>
            <person name="Meier-kolthoff J.P."/>
            <person name="Ohm R.A."/>
            <person name="Otillar R.P."/>
            <person name="Pangilinan J."/>
            <person name="Peng Y."/>
            <person name="Rokas A."/>
            <person name="Rosa C.A."/>
            <person name="Scheuner C."/>
            <person name="Sibirny A.A."/>
            <person name="Slot J.C."/>
            <person name="Stielow J.B."/>
            <person name="Sun H."/>
            <person name="Kurtzman C.P."/>
            <person name="Blackwell M."/>
            <person name="Grigoriev I.V."/>
            <person name="Jeffries T.W."/>
        </authorList>
    </citation>
    <scope>NUCLEOTIDE SEQUENCE [LARGE SCALE GENOMIC DNA]</scope>
    <source>
        <strain evidence="9 10">NRRL YB-4993</strain>
    </source>
</reference>
<dbReference type="PROSITE" id="PS51914">
    <property type="entry name" value="MRH"/>
    <property type="match status" value="1"/>
</dbReference>
<dbReference type="GO" id="GO:0005788">
    <property type="term" value="C:endoplasmic reticulum lumen"/>
    <property type="evidence" value="ECO:0007669"/>
    <property type="project" value="UniProtKB-UniRule"/>
</dbReference>
<keyword evidence="3" id="KW-0732">Signal</keyword>
<dbReference type="InterPro" id="IPR012913">
    <property type="entry name" value="OS9-like_dom"/>
</dbReference>
<accession>A0A1A0HAZ7</accession>